<evidence type="ECO:0000313" key="2">
    <source>
        <dbReference type="RefSeq" id="XP_075083515.1"/>
    </source>
</evidence>
<proteinExistence type="predicted"/>
<dbReference type="RefSeq" id="XP_075083515.1">
    <property type="nucleotide sequence ID" value="XM_075227414.1"/>
</dbReference>
<gene>
    <name evidence="2" type="primary">LOC142167253</name>
</gene>
<name>A0AC58SEX2_TOBAC</name>
<organism evidence="1 2">
    <name type="scientific">Nicotiana tabacum</name>
    <name type="common">Common tobacco</name>
    <dbReference type="NCBI Taxonomy" id="4097"/>
    <lineage>
        <taxon>Eukaryota</taxon>
        <taxon>Viridiplantae</taxon>
        <taxon>Streptophyta</taxon>
        <taxon>Embryophyta</taxon>
        <taxon>Tracheophyta</taxon>
        <taxon>Spermatophyta</taxon>
        <taxon>Magnoliopsida</taxon>
        <taxon>eudicotyledons</taxon>
        <taxon>Gunneridae</taxon>
        <taxon>Pentapetalae</taxon>
        <taxon>asterids</taxon>
        <taxon>lamiids</taxon>
        <taxon>Solanales</taxon>
        <taxon>Solanaceae</taxon>
        <taxon>Nicotianoideae</taxon>
        <taxon>Nicotianeae</taxon>
        <taxon>Nicotiana</taxon>
    </lineage>
</organism>
<reference evidence="2" key="2">
    <citation type="submission" date="2025-08" db="UniProtKB">
        <authorList>
            <consortium name="RefSeq"/>
        </authorList>
    </citation>
    <scope>IDENTIFICATION</scope>
    <source>
        <tissue evidence="2">Leaf</tissue>
    </source>
</reference>
<sequence length="223" mass="25990">MEDQEKTAFACPYGTFAFSRMLFGLCNAPVTFQRCMMSIFSDMVEDFIEVFMDDFSVVGDSFEHCLANLRQVLKRCEETNLVLNWEKYHFMVEESIVLGHKIYKAYFLGSKVIVCTDHATLRYLMSKNDAKPRLIRWVLLLQEFDFEVKDRKGTENQVADHLSRLKEAGRSKEDLEINDAFPYEHLLAISSTSTPWYDDIAKFLVSDLIPDGLEAYQKKRFLQ</sequence>
<keyword evidence="1" id="KW-1185">Reference proteome</keyword>
<reference evidence="1" key="1">
    <citation type="journal article" date="2014" name="Nat. Commun.">
        <title>The tobacco genome sequence and its comparison with those of tomato and potato.</title>
        <authorList>
            <person name="Sierro N."/>
            <person name="Battey J.N."/>
            <person name="Ouadi S."/>
            <person name="Bakaher N."/>
            <person name="Bovet L."/>
            <person name="Willig A."/>
            <person name="Goepfert S."/>
            <person name="Peitsch M.C."/>
            <person name="Ivanov N.V."/>
        </authorList>
    </citation>
    <scope>NUCLEOTIDE SEQUENCE [LARGE SCALE GENOMIC DNA]</scope>
</reference>
<accession>A0AC58SEX2</accession>
<dbReference type="Proteomes" id="UP000790787">
    <property type="component" value="Chromosome 12"/>
</dbReference>
<evidence type="ECO:0000313" key="1">
    <source>
        <dbReference type="Proteomes" id="UP000790787"/>
    </source>
</evidence>
<protein>
    <submittedName>
        <fullName evidence="2">Uncharacterized protein LOC142167253</fullName>
    </submittedName>
</protein>